<dbReference type="Proteomes" id="UP000681035">
    <property type="component" value="Chromosome"/>
</dbReference>
<comment type="similarity">
    <text evidence="2">Belongs to the uracil-DNA glycosylase (UDG) superfamily. Type 4 (UDGa) family.</text>
</comment>
<keyword evidence="10" id="KW-0411">Iron-sulfur</keyword>
<dbReference type="InterPro" id="IPR005122">
    <property type="entry name" value="Uracil-DNA_glycosylase-like"/>
</dbReference>
<dbReference type="PANTHER" id="PTHR33693:SF1">
    <property type="entry name" value="TYPE-4 URACIL-DNA GLYCOSYLASE"/>
    <property type="match status" value="1"/>
</dbReference>
<keyword evidence="6" id="KW-0479">Metal-binding</keyword>
<evidence type="ECO:0000313" key="13">
    <source>
        <dbReference type="EMBL" id="BCK82044.1"/>
    </source>
</evidence>
<keyword evidence="5" id="KW-0004">4Fe-4S</keyword>
<evidence type="ECO:0000256" key="6">
    <source>
        <dbReference type="ARBA" id="ARBA00022723"/>
    </source>
</evidence>
<evidence type="ECO:0000256" key="7">
    <source>
        <dbReference type="ARBA" id="ARBA00022763"/>
    </source>
</evidence>
<dbReference type="Pfam" id="PF03167">
    <property type="entry name" value="UDG"/>
    <property type="match status" value="1"/>
</dbReference>
<accession>A0A810Q252</accession>
<dbReference type="GO" id="GO:0006281">
    <property type="term" value="P:DNA repair"/>
    <property type="evidence" value="ECO:0007669"/>
    <property type="project" value="UniProtKB-KW"/>
</dbReference>
<dbReference type="Gene3D" id="3.40.470.10">
    <property type="entry name" value="Uracil-DNA glycosylase-like domain"/>
    <property type="match status" value="1"/>
</dbReference>
<reference evidence="13" key="1">
    <citation type="submission" date="2020-09" db="EMBL/GenBank/DDBJ databases">
        <title>New species isolated from human feces.</title>
        <authorList>
            <person name="Kitahara M."/>
            <person name="Shigeno Y."/>
            <person name="Shime M."/>
            <person name="Matsumoto Y."/>
            <person name="Nakamura S."/>
            <person name="Motooka D."/>
            <person name="Fukuoka S."/>
            <person name="Nishikawa H."/>
            <person name="Benno Y."/>
        </authorList>
    </citation>
    <scope>NUCLEOTIDE SEQUENCE</scope>
    <source>
        <strain evidence="13">MM50</strain>
    </source>
</reference>
<dbReference type="PANTHER" id="PTHR33693">
    <property type="entry name" value="TYPE-5 URACIL-DNA GLYCOSYLASE"/>
    <property type="match status" value="1"/>
</dbReference>
<keyword evidence="7" id="KW-0227">DNA damage</keyword>
<keyword evidence="11" id="KW-0234">DNA repair</keyword>
<protein>
    <recommendedName>
        <fullName evidence="4">Type-4 uracil-DNA glycosylase</fullName>
        <ecNumber evidence="3">3.2.2.27</ecNumber>
    </recommendedName>
</protein>
<keyword evidence="14" id="KW-1185">Reference proteome</keyword>
<dbReference type="GO" id="GO:0046872">
    <property type="term" value="F:metal ion binding"/>
    <property type="evidence" value="ECO:0007669"/>
    <property type="project" value="UniProtKB-KW"/>
</dbReference>
<name>A0A810Q252_9FIRM</name>
<dbReference type="InterPro" id="IPR005273">
    <property type="entry name" value="Ura-DNA_glyco_family4"/>
</dbReference>
<dbReference type="InterPro" id="IPR051536">
    <property type="entry name" value="UDG_Type-4/5"/>
</dbReference>
<dbReference type="GO" id="GO:0004844">
    <property type="term" value="F:uracil DNA N-glycosylase activity"/>
    <property type="evidence" value="ECO:0007669"/>
    <property type="project" value="UniProtKB-EC"/>
</dbReference>
<dbReference type="InterPro" id="IPR036895">
    <property type="entry name" value="Uracil-DNA_glycosylase-like_sf"/>
</dbReference>
<dbReference type="SMART" id="SM00987">
    <property type="entry name" value="UreE_C"/>
    <property type="match status" value="1"/>
</dbReference>
<evidence type="ECO:0000256" key="2">
    <source>
        <dbReference type="ARBA" id="ARBA00006521"/>
    </source>
</evidence>
<dbReference type="EMBL" id="AP023418">
    <property type="protein sequence ID" value="BCK82044.1"/>
    <property type="molecule type" value="Genomic_DNA"/>
</dbReference>
<evidence type="ECO:0000256" key="4">
    <source>
        <dbReference type="ARBA" id="ARBA00019403"/>
    </source>
</evidence>
<evidence type="ECO:0000256" key="9">
    <source>
        <dbReference type="ARBA" id="ARBA00023004"/>
    </source>
</evidence>
<keyword evidence="8" id="KW-0378">Hydrolase</keyword>
<evidence type="ECO:0000313" key="14">
    <source>
        <dbReference type="Proteomes" id="UP000681035"/>
    </source>
</evidence>
<dbReference type="CDD" id="cd10030">
    <property type="entry name" value="UDG-F4_TTUDGA_SPO1dp_like"/>
    <property type="match status" value="1"/>
</dbReference>
<dbReference type="AlphaFoldDB" id="A0A810Q252"/>
<evidence type="ECO:0000256" key="11">
    <source>
        <dbReference type="ARBA" id="ARBA00023204"/>
    </source>
</evidence>
<dbReference type="SMART" id="SM00986">
    <property type="entry name" value="UDG"/>
    <property type="match status" value="1"/>
</dbReference>
<sequence>MDQQWEQLRQRCLVCRACSLAQERTQVVFGVGDPAAEVLLVGEAPGANEDKQGEPFVGRAGKLLDDMLQMIGLSRERIYITNSVKCRPPQNRDPLNTEKEACSGYLRRQMELMQPKILVCLGRISAMELIKPDFRITQEHGLFFRQDGIEKMAMYHPAALLRDPGKKPETFEDLKRLQAKIREICVRTKLDF</sequence>
<dbReference type="SUPFAM" id="SSF52141">
    <property type="entry name" value="Uracil-DNA glycosylase-like"/>
    <property type="match status" value="1"/>
</dbReference>
<gene>
    <name evidence="13" type="ORF">MM50RIKEN_18070</name>
</gene>
<proteinExistence type="inferred from homology"/>
<evidence type="ECO:0000259" key="12">
    <source>
        <dbReference type="SMART" id="SM00986"/>
    </source>
</evidence>
<evidence type="ECO:0000256" key="10">
    <source>
        <dbReference type="ARBA" id="ARBA00023014"/>
    </source>
</evidence>
<dbReference type="KEGG" id="vcop:MM50RIKEN_18070"/>
<feature type="domain" description="Uracil-DNA glycosylase-like" evidence="12">
    <location>
        <begin position="29"/>
        <end position="175"/>
    </location>
</feature>
<keyword evidence="9" id="KW-0408">Iron</keyword>
<evidence type="ECO:0000256" key="3">
    <source>
        <dbReference type="ARBA" id="ARBA00012030"/>
    </source>
</evidence>
<evidence type="ECO:0000256" key="1">
    <source>
        <dbReference type="ARBA" id="ARBA00001400"/>
    </source>
</evidence>
<dbReference type="NCBIfam" id="TIGR00758">
    <property type="entry name" value="UDG_fam4"/>
    <property type="match status" value="1"/>
</dbReference>
<organism evidence="13 14">
    <name type="scientific">Vescimonas coprocola</name>
    <dbReference type="NCBI Taxonomy" id="2714355"/>
    <lineage>
        <taxon>Bacteria</taxon>
        <taxon>Bacillati</taxon>
        <taxon>Bacillota</taxon>
        <taxon>Clostridia</taxon>
        <taxon>Eubacteriales</taxon>
        <taxon>Oscillospiraceae</taxon>
        <taxon>Vescimonas</taxon>
    </lineage>
</organism>
<dbReference type="EC" id="3.2.2.27" evidence="3"/>
<dbReference type="GO" id="GO:0051539">
    <property type="term" value="F:4 iron, 4 sulfur cluster binding"/>
    <property type="evidence" value="ECO:0007669"/>
    <property type="project" value="UniProtKB-KW"/>
</dbReference>
<comment type="catalytic activity">
    <reaction evidence="1">
        <text>Hydrolyzes single-stranded DNA or mismatched double-stranded DNA and polynucleotides, releasing free uracil.</text>
        <dbReference type="EC" id="3.2.2.27"/>
    </reaction>
</comment>
<evidence type="ECO:0000256" key="5">
    <source>
        <dbReference type="ARBA" id="ARBA00022485"/>
    </source>
</evidence>
<dbReference type="RefSeq" id="WP_213540662.1">
    <property type="nucleotide sequence ID" value="NZ_AP023418.1"/>
</dbReference>
<evidence type="ECO:0000256" key="8">
    <source>
        <dbReference type="ARBA" id="ARBA00022801"/>
    </source>
</evidence>